<keyword evidence="2" id="KW-1185">Reference proteome</keyword>
<reference evidence="1 2" key="1">
    <citation type="journal article" date="2014" name="PLoS Genet.">
        <title>Analysis of the Phlebiopsis gigantea genome, transcriptome and secretome provides insight into its pioneer colonization strategies of wood.</title>
        <authorList>
            <person name="Hori C."/>
            <person name="Ishida T."/>
            <person name="Igarashi K."/>
            <person name="Samejima M."/>
            <person name="Suzuki H."/>
            <person name="Master E."/>
            <person name="Ferreira P."/>
            <person name="Ruiz-Duenas F.J."/>
            <person name="Held B."/>
            <person name="Canessa P."/>
            <person name="Larrondo L.F."/>
            <person name="Schmoll M."/>
            <person name="Druzhinina I.S."/>
            <person name="Kubicek C.P."/>
            <person name="Gaskell J.A."/>
            <person name="Kersten P."/>
            <person name="St John F."/>
            <person name="Glasner J."/>
            <person name="Sabat G."/>
            <person name="Splinter BonDurant S."/>
            <person name="Syed K."/>
            <person name="Yadav J."/>
            <person name="Mgbeahuruike A.C."/>
            <person name="Kovalchuk A."/>
            <person name="Asiegbu F.O."/>
            <person name="Lackner G."/>
            <person name="Hoffmeister D."/>
            <person name="Rencoret J."/>
            <person name="Gutierrez A."/>
            <person name="Sun H."/>
            <person name="Lindquist E."/>
            <person name="Barry K."/>
            <person name="Riley R."/>
            <person name="Grigoriev I.V."/>
            <person name="Henrissat B."/>
            <person name="Kues U."/>
            <person name="Berka R.M."/>
            <person name="Martinez A.T."/>
            <person name="Covert S.F."/>
            <person name="Blanchette R.A."/>
            <person name="Cullen D."/>
        </authorList>
    </citation>
    <scope>NUCLEOTIDE SEQUENCE [LARGE SCALE GENOMIC DNA]</scope>
    <source>
        <strain evidence="1 2">11061_1 CR5-6</strain>
    </source>
</reference>
<gene>
    <name evidence="1" type="ORF">PHLGIDRAFT_404482</name>
</gene>
<organism evidence="1 2">
    <name type="scientific">Phlebiopsis gigantea (strain 11061_1 CR5-6)</name>
    <name type="common">White-rot fungus</name>
    <name type="synonym">Peniophora gigantea</name>
    <dbReference type="NCBI Taxonomy" id="745531"/>
    <lineage>
        <taxon>Eukaryota</taxon>
        <taxon>Fungi</taxon>
        <taxon>Dikarya</taxon>
        <taxon>Basidiomycota</taxon>
        <taxon>Agaricomycotina</taxon>
        <taxon>Agaricomycetes</taxon>
        <taxon>Polyporales</taxon>
        <taxon>Phanerochaetaceae</taxon>
        <taxon>Phlebiopsis</taxon>
    </lineage>
</organism>
<name>A0A0C3PMJ0_PHLG1</name>
<sequence length="189" mass="20515">MLTTNYLAPYQQTTPAIPCKWVSEEASMPTSSLEPLDNIELSHIPLLLQNSYGPDESATDPAAVTVALQAASPIANSATTTTDLLPVLSLLWMAGFPGSSLQGTYESNEQVGPRSSPERLLRPLKDLPDVGDMYNIRLCQTEYPKESASGVRYLARTSNCPPTSSPCGHWPYAYNCVQQIYSGLLPSSF</sequence>
<dbReference type="Proteomes" id="UP000053257">
    <property type="component" value="Unassembled WGS sequence"/>
</dbReference>
<dbReference type="AlphaFoldDB" id="A0A0C3PMJ0"/>
<accession>A0A0C3PMJ0</accession>
<proteinExistence type="predicted"/>
<dbReference type="HOGENOM" id="CLU_1434929_0_0_1"/>
<protein>
    <submittedName>
        <fullName evidence="1">Uncharacterized protein</fullName>
    </submittedName>
</protein>
<dbReference type="EMBL" id="KN840489">
    <property type="protein sequence ID" value="KIP07843.1"/>
    <property type="molecule type" value="Genomic_DNA"/>
</dbReference>
<evidence type="ECO:0000313" key="2">
    <source>
        <dbReference type="Proteomes" id="UP000053257"/>
    </source>
</evidence>
<evidence type="ECO:0000313" key="1">
    <source>
        <dbReference type="EMBL" id="KIP07843.1"/>
    </source>
</evidence>